<dbReference type="GO" id="GO:0032153">
    <property type="term" value="C:cell division site"/>
    <property type="evidence" value="ECO:0007669"/>
    <property type="project" value="UniProtKB-UniRule"/>
</dbReference>
<comment type="subcellular location">
    <subcellularLocation>
        <location evidence="9">Cell inner membrane</location>
        <topology evidence="9">Single-pass type II membrane protein</topology>
    </subcellularLocation>
    <subcellularLocation>
        <location evidence="1">Membrane</location>
    </subcellularLocation>
    <text evidence="9">Localizes to the division septum.</text>
</comment>
<evidence type="ECO:0000256" key="5">
    <source>
        <dbReference type="ARBA" id="ARBA00022692"/>
    </source>
</evidence>
<dbReference type="GO" id="GO:0090529">
    <property type="term" value="P:cell septum assembly"/>
    <property type="evidence" value="ECO:0007669"/>
    <property type="project" value="InterPro"/>
</dbReference>
<dbReference type="AlphaFoldDB" id="A0A5C4N2P4"/>
<keyword evidence="5 9" id="KW-0812">Transmembrane</keyword>
<dbReference type="EMBL" id="VDFU01000001">
    <property type="protein sequence ID" value="TNC52954.1"/>
    <property type="molecule type" value="Genomic_DNA"/>
</dbReference>
<sequence>MRTLILLWRLTIPSLVKGPATTVPGTRRDPAPSLWSYRYQRLMLTPLYRRLLHIGGPVGLVLLVSALWLSSADHRAALSARIEAVKDAVQERPEFMVTSVEIVGADRALTAAIREVARIRMPVSSFDLDLDALRLKVTDLTAVRSAQLRVKPGGALEIAVVQRVPVAVWRYADGLRLIDAEGVMTGMIADRADRTDLPLIAGDGAKDAIDEALALFAAAAPVAPRVRGLVRMGQRRWDMVLDNDQRILLPSEEPVLALERVMALHQAQEMLDRDLAVVDLRLGDRPTLRLNPPALATLRAAAASPGSSTAAAPIPEDH</sequence>
<evidence type="ECO:0000256" key="9">
    <source>
        <dbReference type="HAMAP-Rule" id="MF_00911"/>
    </source>
</evidence>
<evidence type="ECO:0000256" key="7">
    <source>
        <dbReference type="ARBA" id="ARBA00023136"/>
    </source>
</evidence>
<accession>A0A5C4N2P4</accession>
<dbReference type="RefSeq" id="WP_139074854.1">
    <property type="nucleotide sequence ID" value="NZ_VDFU01000001.1"/>
</dbReference>
<dbReference type="Gene3D" id="3.40.50.11690">
    <property type="entry name" value="Cell division protein FtsQ/DivIB"/>
    <property type="match status" value="1"/>
</dbReference>
<feature type="transmembrane region" description="Helical" evidence="9">
    <location>
        <begin position="51"/>
        <end position="69"/>
    </location>
</feature>
<evidence type="ECO:0000259" key="10">
    <source>
        <dbReference type="PROSITE" id="PS51779"/>
    </source>
</evidence>
<evidence type="ECO:0000256" key="8">
    <source>
        <dbReference type="ARBA" id="ARBA00023306"/>
    </source>
</evidence>
<gene>
    <name evidence="9" type="primary">ftsQ</name>
    <name evidence="11" type="ORF">FHG66_01290</name>
</gene>
<dbReference type="HAMAP" id="MF_00911">
    <property type="entry name" value="FtsQ_subfam"/>
    <property type="match status" value="1"/>
</dbReference>
<keyword evidence="4 9" id="KW-0132">Cell division</keyword>
<comment type="caution">
    <text evidence="11">The sequence shown here is derived from an EMBL/GenBank/DDBJ whole genome shotgun (WGS) entry which is preliminary data.</text>
</comment>
<protein>
    <recommendedName>
        <fullName evidence="9">Cell division protein FtsQ</fullName>
    </recommendedName>
</protein>
<dbReference type="OrthoDB" id="9783091at2"/>
<proteinExistence type="inferred from homology"/>
<keyword evidence="12" id="KW-1185">Reference proteome</keyword>
<comment type="similarity">
    <text evidence="9">Belongs to the FtsQ/DivIB family. FtsQ subfamily.</text>
</comment>
<comment type="function">
    <text evidence="9">Essential cell division protein.</text>
</comment>
<dbReference type="InterPro" id="IPR045335">
    <property type="entry name" value="FtsQ_C_sf"/>
</dbReference>
<keyword evidence="7 9" id="KW-0472">Membrane</keyword>
<dbReference type="GO" id="GO:0043093">
    <property type="term" value="P:FtsZ-dependent cytokinesis"/>
    <property type="evidence" value="ECO:0007669"/>
    <property type="project" value="UniProtKB-UniRule"/>
</dbReference>
<evidence type="ECO:0000256" key="6">
    <source>
        <dbReference type="ARBA" id="ARBA00022989"/>
    </source>
</evidence>
<keyword evidence="6 9" id="KW-1133">Transmembrane helix</keyword>
<dbReference type="InterPro" id="IPR034746">
    <property type="entry name" value="POTRA"/>
</dbReference>
<evidence type="ECO:0000313" key="12">
    <source>
        <dbReference type="Proteomes" id="UP000305887"/>
    </source>
</evidence>
<dbReference type="Proteomes" id="UP000305887">
    <property type="component" value="Unassembled WGS sequence"/>
</dbReference>
<dbReference type="PANTHER" id="PTHR35851:SF1">
    <property type="entry name" value="CELL DIVISION PROTEIN FTSQ"/>
    <property type="match status" value="1"/>
</dbReference>
<evidence type="ECO:0000313" key="11">
    <source>
        <dbReference type="EMBL" id="TNC52954.1"/>
    </source>
</evidence>
<organism evidence="11 12">
    <name type="scientific">Rubellimicrobium rubrum</name>
    <dbReference type="NCBI Taxonomy" id="2585369"/>
    <lineage>
        <taxon>Bacteria</taxon>
        <taxon>Pseudomonadati</taxon>
        <taxon>Pseudomonadota</taxon>
        <taxon>Alphaproteobacteria</taxon>
        <taxon>Rhodobacterales</taxon>
        <taxon>Roseobacteraceae</taxon>
        <taxon>Rubellimicrobium</taxon>
    </lineage>
</organism>
<dbReference type="InterPro" id="IPR005548">
    <property type="entry name" value="Cell_div_FtsQ/DivIB_C"/>
</dbReference>
<keyword evidence="3 9" id="KW-0997">Cell inner membrane</keyword>
<evidence type="ECO:0000256" key="3">
    <source>
        <dbReference type="ARBA" id="ARBA00022519"/>
    </source>
</evidence>
<dbReference type="Pfam" id="PF03799">
    <property type="entry name" value="FtsQ_DivIB_C"/>
    <property type="match status" value="1"/>
</dbReference>
<dbReference type="GO" id="GO:0005886">
    <property type="term" value="C:plasma membrane"/>
    <property type="evidence" value="ECO:0007669"/>
    <property type="project" value="UniProtKB-SubCell"/>
</dbReference>
<reference evidence="11 12" key="1">
    <citation type="submission" date="2019-06" db="EMBL/GenBank/DDBJ databases">
        <title>YIM 131921 draft genome.</title>
        <authorList>
            <person name="Jiang L."/>
        </authorList>
    </citation>
    <scope>NUCLEOTIDE SEQUENCE [LARGE SCALE GENOMIC DNA]</scope>
    <source>
        <strain evidence="11 12">YIM 131921</strain>
    </source>
</reference>
<evidence type="ECO:0000256" key="1">
    <source>
        <dbReference type="ARBA" id="ARBA00004370"/>
    </source>
</evidence>
<keyword evidence="2 9" id="KW-1003">Cell membrane</keyword>
<name>A0A5C4N2P4_9RHOB</name>
<dbReference type="InterPro" id="IPR026579">
    <property type="entry name" value="FtsQ"/>
</dbReference>
<evidence type="ECO:0000256" key="4">
    <source>
        <dbReference type="ARBA" id="ARBA00022618"/>
    </source>
</evidence>
<evidence type="ECO:0000256" key="2">
    <source>
        <dbReference type="ARBA" id="ARBA00022475"/>
    </source>
</evidence>
<dbReference type="PANTHER" id="PTHR35851">
    <property type="entry name" value="CELL DIVISION PROTEIN FTSQ"/>
    <property type="match status" value="1"/>
</dbReference>
<keyword evidence="8 9" id="KW-0131">Cell cycle</keyword>
<dbReference type="PROSITE" id="PS51779">
    <property type="entry name" value="POTRA"/>
    <property type="match status" value="1"/>
</dbReference>
<feature type="domain" description="POTRA" evidence="10">
    <location>
        <begin position="95"/>
        <end position="163"/>
    </location>
</feature>